<organism evidence="1 2">
    <name type="scientific">Araneus ventricosus</name>
    <name type="common">Orbweaver spider</name>
    <name type="synonym">Epeira ventricosa</name>
    <dbReference type="NCBI Taxonomy" id="182803"/>
    <lineage>
        <taxon>Eukaryota</taxon>
        <taxon>Metazoa</taxon>
        <taxon>Ecdysozoa</taxon>
        <taxon>Arthropoda</taxon>
        <taxon>Chelicerata</taxon>
        <taxon>Arachnida</taxon>
        <taxon>Araneae</taxon>
        <taxon>Araneomorphae</taxon>
        <taxon>Entelegynae</taxon>
        <taxon>Araneoidea</taxon>
        <taxon>Araneidae</taxon>
        <taxon>Araneus</taxon>
    </lineage>
</organism>
<dbReference type="InterPro" id="IPR036236">
    <property type="entry name" value="Znf_C2H2_sf"/>
</dbReference>
<protein>
    <submittedName>
        <fullName evidence="1">Uncharacterized protein</fullName>
    </submittedName>
</protein>
<sequence length="94" mass="11012">IFIYRCRKDNDLPIWKPFHCHHCDDYFESQWQREAHICSSEYEDISEGNLSDEEPFLSHPILLPQAFPISTNPFPRRSLLYDNPGCEGSVVAEL</sequence>
<evidence type="ECO:0000313" key="1">
    <source>
        <dbReference type="EMBL" id="GBN33880.1"/>
    </source>
</evidence>
<dbReference type="AlphaFoldDB" id="A0A4Y2N5J6"/>
<feature type="non-terminal residue" evidence="1">
    <location>
        <position position="1"/>
    </location>
</feature>
<comment type="caution">
    <text evidence="1">The sequence shown here is derived from an EMBL/GenBank/DDBJ whole genome shotgun (WGS) entry which is preliminary data.</text>
</comment>
<accession>A0A4Y2N5J6</accession>
<dbReference type="Proteomes" id="UP000499080">
    <property type="component" value="Unassembled WGS sequence"/>
</dbReference>
<reference evidence="1 2" key="1">
    <citation type="journal article" date="2019" name="Sci. Rep.">
        <title>Orb-weaving spider Araneus ventricosus genome elucidates the spidroin gene catalogue.</title>
        <authorList>
            <person name="Kono N."/>
            <person name="Nakamura H."/>
            <person name="Ohtoshi R."/>
            <person name="Moran D.A.P."/>
            <person name="Shinohara A."/>
            <person name="Yoshida Y."/>
            <person name="Fujiwara M."/>
            <person name="Mori M."/>
            <person name="Tomita M."/>
            <person name="Arakawa K."/>
        </authorList>
    </citation>
    <scope>NUCLEOTIDE SEQUENCE [LARGE SCALE GENOMIC DNA]</scope>
</reference>
<gene>
    <name evidence="1" type="ORF">AVEN_255957_1</name>
</gene>
<dbReference type="EMBL" id="BGPR01285410">
    <property type="protein sequence ID" value="GBN33880.1"/>
    <property type="molecule type" value="Genomic_DNA"/>
</dbReference>
<name>A0A4Y2N5J6_ARAVE</name>
<evidence type="ECO:0000313" key="2">
    <source>
        <dbReference type="Proteomes" id="UP000499080"/>
    </source>
</evidence>
<proteinExistence type="predicted"/>
<dbReference type="SUPFAM" id="SSF57667">
    <property type="entry name" value="beta-beta-alpha zinc fingers"/>
    <property type="match status" value="1"/>
</dbReference>
<keyword evidence="2" id="KW-1185">Reference proteome</keyword>